<evidence type="ECO:0000256" key="1">
    <source>
        <dbReference type="ARBA" id="ARBA00004613"/>
    </source>
</evidence>
<dbReference type="Gene3D" id="3.10.100.10">
    <property type="entry name" value="Mannose-Binding Protein A, subunit A"/>
    <property type="match status" value="1"/>
</dbReference>
<dbReference type="InterPro" id="IPR051663">
    <property type="entry name" value="CLec_Tetranectin-domain"/>
</dbReference>
<reference evidence="6 7" key="1">
    <citation type="submission" date="2024-04" db="EMBL/GenBank/DDBJ databases">
        <authorList>
            <consortium name="Genoscope - CEA"/>
            <person name="William W."/>
        </authorList>
    </citation>
    <scope>NUCLEOTIDE SEQUENCE [LARGE SCALE GENOMIC DNA]</scope>
</reference>
<dbReference type="Proteomes" id="UP001497497">
    <property type="component" value="Unassembled WGS sequence"/>
</dbReference>
<evidence type="ECO:0000256" key="4">
    <source>
        <dbReference type="ARBA" id="ARBA00022734"/>
    </source>
</evidence>
<dbReference type="AlphaFoldDB" id="A0AAV2GX98"/>
<dbReference type="PANTHER" id="PTHR22799">
    <property type="entry name" value="TETRANECTIN-RELATED"/>
    <property type="match status" value="1"/>
</dbReference>
<evidence type="ECO:0000256" key="2">
    <source>
        <dbReference type="ARBA" id="ARBA00022525"/>
    </source>
</evidence>
<comment type="subcellular location">
    <subcellularLocation>
        <location evidence="1">Secreted</location>
    </subcellularLocation>
</comment>
<dbReference type="InterPro" id="IPR016187">
    <property type="entry name" value="CTDL_fold"/>
</dbReference>
<dbReference type="PROSITE" id="PS50041">
    <property type="entry name" value="C_TYPE_LECTIN_2"/>
    <property type="match status" value="1"/>
</dbReference>
<dbReference type="GO" id="GO:0030246">
    <property type="term" value="F:carbohydrate binding"/>
    <property type="evidence" value="ECO:0007669"/>
    <property type="project" value="UniProtKB-KW"/>
</dbReference>
<keyword evidence="3" id="KW-0732">Signal</keyword>
<dbReference type="GO" id="GO:0008083">
    <property type="term" value="F:growth factor activity"/>
    <property type="evidence" value="ECO:0007669"/>
    <property type="project" value="TreeGrafter"/>
</dbReference>
<dbReference type="InterPro" id="IPR001304">
    <property type="entry name" value="C-type_lectin-like"/>
</dbReference>
<gene>
    <name evidence="6" type="ORF">GSLYS_00000180001</name>
</gene>
<sequence>MDSEGVFKWVDDGLVITSAMYSALFPEQALALKSQVVRFKKKTNGGLGMTQLGGQIVTTSLLACIDRCLKAHQEKCFCVSYNKGTKRCTPGGLNGVRAWQPQALDSIYTRETVCDGHQPFKLYTINSAMSCLWLSNDQVDYSLANTKCTTMHAHLITLKERSKVEVLKRAVSGRKGPFWIGLDDMDSEGNFKWVDDGRVITTTMYSALFSKNKPDDQGGEDCVTYGDEVDFFNDEKCDKNEYYICEISLLT</sequence>
<dbReference type="InterPro" id="IPR016186">
    <property type="entry name" value="C-type_lectin-like/link_sf"/>
</dbReference>
<feature type="domain" description="C-type lectin" evidence="5">
    <location>
        <begin position="127"/>
        <end position="246"/>
    </location>
</feature>
<protein>
    <recommendedName>
        <fullName evidence="5">C-type lectin domain-containing protein</fullName>
    </recommendedName>
</protein>
<organism evidence="6 7">
    <name type="scientific">Lymnaea stagnalis</name>
    <name type="common">Great pond snail</name>
    <name type="synonym">Helix stagnalis</name>
    <dbReference type="NCBI Taxonomy" id="6523"/>
    <lineage>
        <taxon>Eukaryota</taxon>
        <taxon>Metazoa</taxon>
        <taxon>Spiralia</taxon>
        <taxon>Lophotrochozoa</taxon>
        <taxon>Mollusca</taxon>
        <taxon>Gastropoda</taxon>
        <taxon>Heterobranchia</taxon>
        <taxon>Euthyneura</taxon>
        <taxon>Panpulmonata</taxon>
        <taxon>Hygrophila</taxon>
        <taxon>Lymnaeoidea</taxon>
        <taxon>Lymnaeidae</taxon>
        <taxon>Lymnaea</taxon>
    </lineage>
</organism>
<comment type="caution">
    <text evidence="6">The sequence shown here is derived from an EMBL/GenBank/DDBJ whole genome shotgun (WGS) entry which is preliminary data.</text>
</comment>
<keyword evidence="2" id="KW-0964">Secreted</keyword>
<keyword evidence="7" id="KW-1185">Reference proteome</keyword>
<evidence type="ECO:0000313" key="7">
    <source>
        <dbReference type="Proteomes" id="UP001497497"/>
    </source>
</evidence>
<keyword evidence="4" id="KW-0430">Lectin</keyword>
<evidence type="ECO:0000313" key="6">
    <source>
        <dbReference type="EMBL" id="CAL1526003.1"/>
    </source>
</evidence>
<dbReference type="Pfam" id="PF00059">
    <property type="entry name" value="Lectin_C"/>
    <property type="match status" value="1"/>
</dbReference>
<proteinExistence type="predicted"/>
<accession>A0AAV2GX98</accession>
<dbReference type="GO" id="GO:0005615">
    <property type="term" value="C:extracellular space"/>
    <property type="evidence" value="ECO:0007669"/>
    <property type="project" value="TreeGrafter"/>
</dbReference>
<name>A0AAV2GX98_LYMST</name>
<dbReference type="SUPFAM" id="SSF56436">
    <property type="entry name" value="C-type lectin-like"/>
    <property type="match status" value="1"/>
</dbReference>
<evidence type="ECO:0000259" key="5">
    <source>
        <dbReference type="PROSITE" id="PS50041"/>
    </source>
</evidence>
<dbReference type="EMBL" id="CAXITT010000001">
    <property type="protein sequence ID" value="CAL1526003.1"/>
    <property type="molecule type" value="Genomic_DNA"/>
</dbReference>
<evidence type="ECO:0000256" key="3">
    <source>
        <dbReference type="ARBA" id="ARBA00022729"/>
    </source>
</evidence>
<dbReference type="SMART" id="SM00034">
    <property type="entry name" value="CLECT"/>
    <property type="match status" value="1"/>
</dbReference>
<dbReference type="PANTHER" id="PTHR22799:SF1">
    <property type="entry name" value="C-TYPE LECTIN DOMAIN FAMILY 11 MEMBER A"/>
    <property type="match status" value="1"/>
</dbReference>